<evidence type="ECO:0000256" key="1">
    <source>
        <dbReference type="SAM" id="Phobius"/>
    </source>
</evidence>
<evidence type="ECO:0000313" key="3">
    <source>
        <dbReference type="Proteomes" id="UP000509302"/>
    </source>
</evidence>
<dbReference type="RefSeq" id="WP_179243223.1">
    <property type="nucleotide sequence ID" value="NZ_CP058595.1"/>
</dbReference>
<proteinExistence type="predicted"/>
<feature type="transmembrane region" description="Helical" evidence="1">
    <location>
        <begin position="73"/>
        <end position="93"/>
    </location>
</feature>
<protein>
    <submittedName>
        <fullName evidence="2">Uncharacterized protein</fullName>
    </submittedName>
</protein>
<dbReference type="Proteomes" id="UP000509302">
    <property type="component" value="Chromosome"/>
</dbReference>
<organism evidence="2 3">
    <name type="scientific">Costertonia aggregata</name>
    <dbReference type="NCBI Taxonomy" id="343403"/>
    <lineage>
        <taxon>Bacteria</taxon>
        <taxon>Pseudomonadati</taxon>
        <taxon>Bacteroidota</taxon>
        <taxon>Flavobacteriia</taxon>
        <taxon>Flavobacteriales</taxon>
        <taxon>Flavobacteriaceae</taxon>
        <taxon>Costertonia</taxon>
    </lineage>
</organism>
<dbReference type="EMBL" id="CP058595">
    <property type="protein sequence ID" value="QLG46945.1"/>
    <property type="molecule type" value="Genomic_DNA"/>
</dbReference>
<gene>
    <name evidence="2" type="ORF">HYG79_16820</name>
</gene>
<name>A0A7H9AUS2_9FLAO</name>
<feature type="transmembrane region" description="Helical" evidence="1">
    <location>
        <begin position="42"/>
        <end position="61"/>
    </location>
</feature>
<keyword evidence="3" id="KW-1185">Reference proteome</keyword>
<reference evidence="2 3" key="1">
    <citation type="journal article" date="2006" name="Int. J. Syst. Evol. Microbiol.">
        <title>Costertonia aggregata gen. nov., sp. nov., a mesophilic marine bacterium of the family Flavobacteriaceae, isolated from a mature biofilm.</title>
        <authorList>
            <person name="Kwon K.K."/>
            <person name="Lee Y.K."/>
            <person name="Lee H.K."/>
        </authorList>
    </citation>
    <scope>NUCLEOTIDE SEQUENCE [LARGE SCALE GENOMIC DNA]</scope>
    <source>
        <strain evidence="2 3">KCCM 42265</strain>
    </source>
</reference>
<keyword evidence="1" id="KW-0472">Membrane</keyword>
<sequence length="176" mass="20318">MGEKKKGQIEKQLNDEYISYLLRLFDNEDSRMNKLESKITQLIAQSGLIISIVTFIIPLFYDSLKCIFLELKVVLALTFLVTILLLCTSIFYASKIFNIQKFKYADCSEETVRCGHKKVSEFKKEYIDDLIFSIDRNRGLNNTKGTILLKSNKLFAFGIYFLVALTIELLIVSFII</sequence>
<keyword evidence="1" id="KW-1133">Transmembrane helix</keyword>
<evidence type="ECO:0000313" key="2">
    <source>
        <dbReference type="EMBL" id="QLG46945.1"/>
    </source>
</evidence>
<dbReference type="AlphaFoldDB" id="A0A7H9AUS2"/>
<keyword evidence="1" id="KW-0812">Transmembrane</keyword>
<feature type="transmembrane region" description="Helical" evidence="1">
    <location>
        <begin position="154"/>
        <end position="175"/>
    </location>
</feature>
<dbReference type="KEGG" id="cagg:HYG79_16820"/>
<accession>A0A7H9AUS2</accession>